<evidence type="ECO:0000313" key="12">
    <source>
        <dbReference type="EMBL" id="MDD7914845.1"/>
    </source>
</evidence>
<dbReference type="InterPro" id="IPR000531">
    <property type="entry name" value="Beta-barrel_TonB"/>
</dbReference>
<feature type="domain" description="TonB-dependent receptor-like beta-barrel" evidence="10">
    <location>
        <begin position="393"/>
        <end position="834"/>
    </location>
</feature>
<evidence type="ECO:0000256" key="1">
    <source>
        <dbReference type="ARBA" id="ARBA00004571"/>
    </source>
</evidence>
<evidence type="ECO:0000256" key="9">
    <source>
        <dbReference type="RuleBase" id="RU003357"/>
    </source>
</evidence>
<dbReference type="Pfam" id="PF13715">
    <property type="entry name" value="CarbopepD_reg_2"/>
    <property type="match status" value="1"/>
</dbReference>
<dbReference type="Gene3D" id="2.170.130.10">
    <property type="entry name" value="TonB-dependent receptor, plug domain"/>
    <property type="match status" value="1"/>
</dbReference>
<evidence type="ECO:0000256" key="4">
    <source>
        <dbReference type="ARBA" id="ARBA00022692"/>
    </source>
</evidence>
<dbReference type="InterPro" id="IPR023996">
    <property type="entry name" value="TonB-dep_OMP_SusC/RagA"/>
</dbReference>
<keyword evidence="7 8" id="KW-0998">Cell outer membrane</keyword>
<dbReference type="SUPFAM" id="SSF56935">
    <property type="entry name" value="Porins"/>
    <property type="match status" value="1"/>
</dbReference>
<evidence type="ECO:0000256" key="5">
    <source>
        <dbReference type="ARBA" id="ARBA00023077"/>
    </source>
</evidence>
<dbReference type="NCBIfam" id="TIGR04057">
    <property type="entry name" value="SusC_RagA_signa"/>
    <property type="match status" value="1"/>
</dbReference>
<evidence type="ECO:0000256" key="3">
    <source>
        <dbReference type="ARBA" id="ARBA00022452"/>
    </source>
</evidence>
<dbReference type="SUPFAM" id="SSF49464">
    <property type="entry name" value="Carboxypeptidase regulatory domain-like"/>
    <property type="match status" value="1"/>
</dbReference>
<evidence type="ECO:0000259" key="11">
    <source>
        <dbReference type="Pfam" id="PF07715"/>
    </source>
</evidence>
<dbReference type="PROSITE" id="PS00018">
    <property type="entry name" value="EF_HAND_1"/>
    <property type="match status" value="1"/>
</dbReference>
<dbReference type="Gene3D" id="2.40.170.20">
    <property type="entry name" value="TonB-dependent receptor, beta-barrel domain"/>
    <property type="match status" value="1"/>
</dbReference>
<dbReference type="InterPro" id="IPR039426">
    <property type="entry name" value="TonB-dep_rcpt-like"/>
</dbReference>
<keyword evidence="2 8" id="KW-0813">Transport</keyword>
<dbReference type="RefSeq" id="WP_265725438.1">
    <property type="nucleotide sequence ID" value="NZ_JAOSLC020000003.1"/>
</dbReference>
<keyword evidence="5 9" id="KW-0798">TonB box</keyword>
<evidence type="ECO:0000259" key="10">
    <source>
        <dbReference type="Pfam" id="PF00593"/>
    </source>
</evidence>
<organism evidence="12 13">
    <name type="scientific">Polaribacter ponticola</name>
    <dbReference type="NCBI Taxonomy" id="2978475"/>
    <lineage>
        <taxon>Bacteria</taxon>
        <taxon>Pseudomonadati</taxon>
        <taxon>Bacteroidota</taxon>
        <taxon>Flavobacteriia</taxon>
        <taxon>Flavobacteriales</taxon>
        <taxon>Flavobacteriaceae</taxon>
    </lineage>
</organism>
<proteinExistence type="inferred from homology"/>
<evidence type="ECO:0000313" key="13">
    <source>
        <dbReference type="Proteomes" id="UP001151478"/>
    </source>
</evidence>
<accession>A0ABT5S9R0</accession>
<evidence type="ECO:0000256" key="2">
    <source>
        <dbReference type="ARBA" id="ARBA00022448"/>
    </source>
</evidence>
<dbReference type="Gene3D" id="2.60.40.1120">
    <property type="entry name" value="Carboxypeptidase-like, regulatory domain"/>
    <property type="match status" value="1"/>
</dbReference>
<keyword evidence="13" id="KW-1185">Reference proteome</keyword>
<evidence type="ECO:0000256" key="6">
    <source>
        <dbReference type="ARBA" id="ARBA00023136"/>
    </source>
</evidence>
<name>A0ABT5S9R0_9FLAO</name>
<dbReference type="NCBIfam" id="TIGR04056">
    <property type="entry name" value="OMP_RagA_SusC"/>
    <property type="match status" value="1"/>
</dbReference>
<dbReference type="InterPro" id="IPR036942">
    <property type="entry name" value="Beta-barrel_TonB_sf"/>
</dbReference>
<comment type="caution">
    <text evidence="12">The sequence shown here is derived from an EMBL/GenBank/DDBJ whole genome shotgun (WGS) entry which is preliminary data.</text>
</comment>
<evidence type="ECO:0000256" key="7">
    <source>
        <dbReference type="ARBA" id="ARBA00023237"/>
    </source>
</evidence>
<dbReference type="InterPro" id="IPR037066">
    <property type="entry name" value="Plug_dom_sf"/>
</dbReference>
<sequence>MMQKKLHFNYLFQAKHLLLLAFFFFGTISSFGQDVLIKGTVLDKSNNPIPGVAVIVKGNSLKGTETDFDGKFSIKVLKTEKVLVFSYLGYKKREINIDNQTTITVILEEDSESLDEIIVVGYGTQKKSDVTGAVGRVKSEELNKVAVSNPTEALQGRVAGVTVVKSSGSPGSEVDIKIRGVGTNGNNQPLYIVDGVQANSYFIDPNNIASIEILKDVSSAAIYGTRAANGVVIITTKKGRVGDVKVEFDSYVSFNSVRKSYNLLDAEGYKSVHKQMFENAGATVPTFVTSPTAANTDWLNEILSDAIQTNYSVRISGASENVNYSLAANNVSEEGIVLGSDFGKKSLNLNLGFTKGKFSLNGGVTYAETIREGYKFSLRDTYHISPLIAINDANNASGYGFATDASLPDHANPLAINNFVEGETKLQYNLFNLSLGYEVLEGLNAKLNVSQATTNNYTFGFTKRFQAQRIVASTHEFGQVSEYNSQFKRTQTEALVTYKKEIENHAFDVLLGYSRIFEPFRETNAVADGYKTVDGNQVLADLIDPNFKTINAFGDGTRTSTGTNSEYALASQFARLNYSFKDRYLFQASVRRDGSSKFGANKRFGTFPAFALGWKISEESFMEDQDVFNSLKLRFSWGQAGNDSSLSYYGYSPLIEVGKDHYNGGYVFGGTATRGAITRDLNNPNLRWETNTSTNLGVDFAMLDRKLNGSVNYYSSLTSDLLFRKQVSPSAGINNPIVNIGEFKNSGIELELGYSDSVNEFKYNVNAAFSTTKNEVTSLSNADQEVAGVGLKYGSDHYVNSTRIGYEAGAYFLTEANGIFQNQAEITAHDPNGTLQPGAQPGDIRFVDQNGDNVLDSEDLIYSGTGLPKFEYSFNFNFEYKGFDATLFLQGVGGNKIYDGNAFEMQGLDAPRNFTANVLNAWTTSNTDTNMPRAILGDPNQNNRASTRFLHNGAYLRLKTVQLGYTLPTNILEKLKVDNLRVYVTGQNLFTATSYDGLDPEVGGSVLSQGIDRTLYPKYKSVIMGLQLKF</sequence>
<feature type="domain" description="TonB-dependent receptor plug" evidence="11">
    <location>
        <begin position="127"/>
        <end position="231"/>
    </location>
</feature>
<keyword evidence="6 8" id="KW-0472">Membrane</keyword>
<dbReference type="InterPro" id="IPR012910">
    <property type="entry name" value="Plug_dom"/>
</dbReference>
<reference evidence="12" key="1">
    <citation type="submission" date="2023-02" db="EMBL/GenBank/DDBJ databases">
        <title>Polaribacter ponticola sp. nov., isolated from seawater.</title>
        <authorList>
            <person name="Baek J.H."/>
            <person name="Kim J.M."/>
            <person name="Choi D.G."/>
            <person name="Jeon C.O."/>
        </authorList>
    </citation>
    <scope>NUCLEOTIDE SEQUENCE</scope>
    <source>
        <strain evidence="12">MSW5</strain>
    </source>
</reference>
<dbReference type="EMBL" id="JAOSLC020000003">
    <property type="protein sequence ID" value="MDD7914845.1"/>
    <property type="molecule type" value="Genomic_DNA"/>
</dbReference>
<dbReference type="InterPro" id="IPR018247">
    <property type="entry name" value="EF_Hand_1_Ca_BS"/>
</dbReference>
<protein>
    <submittedName>
        <fullName evidence="12">TonB-dependent receptor</fullName>
    </submittedName>
</protein>
<gene>
    <name evidence="12" type="ORF">N5A56_010640</name>
</gene>
<comment type="subcellular location">
    <subcellularLocation>
        <location evidence="1 8">Cell outer membrane</location>
        <topology evidence="1 8">Multi-pass membrane protein</topology>
    </subcellularLocation>
</comment>
<dbReference type="Pfam" id="PF00593">
    <property type="entry name" value="TonB_dep_Rec_b-barrel"/>
    <property type="match status" value="1"/>
</dbReference>
<dbReference type="Pfam" id="PF07715">
    <property type="entry name" value="Plug"/>
    <property type="match status" value="1"/>
</dbReference>
<comment type="similarity">
    <text evidence="8 9">Belongs to the TonB-dependent receptor family.</text>
</comment>
<keyword evidence="12" id="KW-0675">Receptor</keyword>
<dbReference type="InterPro" id="IPR023997">
    <property type="entry name" value="TonB-dep_OMP_SusC/RagA_CS"/>
</dbReference>
<keyword evidence="4 8" id="KW-0812">Transmembrane</keyword>
<keyword evidence="3 8" id="KW-1134">Transmembrane beta strand</keyword>
<dbReference type="InterPro" id="IPR008969">
    <property type="entry name" value="CarboxyPept-like_regulatory"/>
</dbReference>
<dbReference type="Proteomes" id="UP001151478">
    <property type="component" value="Unassembled WGS sequence"/>
</dbReference>
<evidence type="ECO:0000256" key="8">
    <source>
        <dbReference type="PROSITE-ProRule" id="PRU01360"/>
    </source>
</evidence>
<dbReference type="PROSITE" id="PS52016">
    <property type="entry name" value="TONB_DEPENDENT_REC_3"/>
    <property type="match status" value="1"/>
</dbReference>